<dbReference type="EMBL" id="AP022839">
    <property type="protein sequence ID" value="BCA95670.1"/>
    <property type="molecule type" value="Genomic_DNA"/>
</dbReference>
<dbReference type="CDD" id="cd04301">
    <property type="entry name" value="NAT_SF"/>
    <property type="match status" value="1"/>
</dbReference>
<reference evidence="2" key="1">
    <citation type="journal article" date="2020" name="Microbiol. Resour. Announc.">
        <title>Complete Genome Sequence of Novel Psychrotolerant Legionella Strain TUM19329, Isolated from Antarctic Lake Sediment.</title>
        <authorList>
            <person name="Shimada S."/>
            <person name="Nakai R."/>
            <person name="Aoki K."/>
            <person name="Shimoeda N."/>
            <person name="Ohno G."/>
            <person name="Miyazaki Y."/>
            <person name="Kudoh S."/>
            <person name="Imura S."/>
            <person name="Watanabe K."/>
            <person name="Ishii Y."/>
            <person name="Tateda K."/>
        </authorList>
    </citation>
    <scope>NUCLEOTIDE SEQUENCE [LARGE SCALE GENOMIC DNA]</scope>
    <source>
        <strain evidence="2">TUM19329</strain>
    </source>
</reference>
<dbReference type="InterPro" id="IPR000182">
    <property type="entry name" value="GNAT_dom"/>
</dbReference>
<gene>
    <name evidence="2" type="ORF">TUM19329_20310</name>
</gene>
<dbReference type="InterPro" id="IPR016181">
    <property type="entry name" value="Acyl_CoA_acyltransferase"/>
</dbReference>
<evidence type="ECO:0000259" key="1">
    <source>
        <dbReference type="Pfam" id="PF00583"/>
    </source>
</evidence>
<proteinExistence type="predicted"/>
<organism evidence="2 3">
    <name type="scientific">Legionella antarctica</name>
    <dbReference type="NCBI Taxonomy" id="2708020"/>
    <lineage>
        <taxon>Bacteria</taxon>
        <taxon>Pseudomonadati</taxon>
        <taxon>Pseudomonadota</taxon>
        <taxon>Gammaproteobacteria</taxon>
        <taxon>Legionellales</taxon>
        <taxon>Legionellaceae</taxon>
        <taxon>Legionella</taxon>
    </lineage>
</organism>
<feature type="domain" description="N-acetyltransferase" evidence="1">
    <location>
        <begin position="34"/>
        <end position="151"/>
    </location>
</feature>
<evidence type="ECO:0000313" key="3">
    <source>
        <dbReference type="Proteomes" id="UP000502894"/>
    </source>
</evidence>
<sequence length="176" mass="20255">MHLSTSAKPKLTFKSLKQIEDPALSEKCLGLVTTWFTEEWGYIHDKDKTQEHAIKTRKKNLKENADKIHIAFYEKLIVGAFRIEEKKIDENLLIKEQLKTSEIWFIYVDPTYRSLGAGRQMVQEIKRMSKDEMKAGMVLLETLNPGLNHLYMTEGGKVVCENSLDNNPTDVIKIGL</sequence>
<dbReference type="RefSeq" id="WP_173237210.1">
    <property type="nucleotide sequence ID" value="NZ_AP022839.1"/>
</dbReference>
<protein>
    <submittedName>
        <fullName evidence="2">GNAT family N-acetyltransferase</fullName>
    </submittedName>
</protein>
<dbReference type="GO" id="GO:0016747">
    <property type="term" value="F:acyltransferase activity, transferring groups other than amino-acyl groups"/>
    <property type="evidence" value="ECO:0007669"/>
    <property type="project" value="InterPro"/>
</dbReference>
<dbReference type="Gene3D" id="3.40.630.30">
    <property type="match status" value="1"/>
</dbReference>
<dbReference type="Proteomes" id="UP000502894">
    <property type="component" value="Chromosome"/>
</dbReference>
<evidence type="ECO:0000313" key="2">
    <source>
        <dbReference type="EMBL" id="BCA95670.1"/>
    </source>
</evidence>
<keyword evidence="3" id="KW-1185">Reference proteome</keyword>
<accession>A0A6F8T694</accession>
<dbReference type="AlphaFoldDB" id="A0A6F8T694"/>
<dbReference type="SUPFAM" id="SSF55729">
    <property type="entry name" value="Acyl-CoA N-acyltransferases (Nat)"/>
    <property type="match status" value="1"/>
</dbReference>
<name>A0A6F8T694_9GAMM</name>
<dbReference type="Pfam" id="PF00583">
    <property type="entry name" value="Acetyltransf_1"/>
    <property type="match status" value="1"/>
</dbReference>
<dbReference type="KEGG" id="lant:TUM19329_20310"/>
<keyword evidence="2" id="KW-0808">Transferase</keyword>